<dbReference type="AlphaFoldDB" id="A0A058Z8T8"/>
<dbReference type="Gene3D" id="1.25.40.10">
    <property type="entry name" value="Tetratricopeptide repeat domain"/>
    <property type="match status" value="1"/>
</dbReference>
<keyword evidence="1" id="KW-0802">TPR repeat</keyword>
<dbReference type="GeneID" id="20527800"/>
<evidence type="ECO:0000313" key="4">
    <source>
        <dbReference type="Proteomes" id="UP000030693"/>
    </source>
</evidence>
<dbReference type="InterPro" id="IPR019734">
    <property type="entry name" value="TPR_rpt"/>
</dbReference>
<dbReference type="RefSeq" id="XP_009495240.1">
    <property type="nucleotide sequence ID" value="XM_009496965.1"/>
</dbReference>
<keyword evidence="4" id="KW-1185">Reference proteome</keyword>
<proteinExistence type="predicted"/>
<evidence type="ECO:0000256" key="2">
    <source>
        <dbReference type="SAM" id="MobiDB-lite"/>
    </source>
</evidence>
<accession>A0A058Z8T8</accession>
<reference evidence="3" key="1">
    <citation type="submission" date="2013-04" db="EMBL/GenBank/DDBJ databases">
        <title>The Genome Sequence of Fonticula alba ATCC 38817.</title>
        <authorList>
            <consortium name="The Broad Institute Genomics Platform"/>
            <person name="Russ C."/>
            <person name="Cuomo C."/>
            <person name="Burger G."/>
            <person name="Gray M.W."/>
            <person name="Holland P.W.H."/>
            <person name="King N."/>
            <person name="Lang F.B.F."/>
            <person name="Roger A.J."/>
            <person name="Ruiz-Trillo I."/>
            <person name="Brown M."/>
            <person name="Walker B."/>
            <person name="Young S."/>
            <person name="Zeng Q."/>
            <person name="Gargeya S."/>
            <person name="Fitzgerald M."/>
            <person name="Haas B."/>
            <person name="Abouelleil A."/>
            <person name="Allen A.W."/>
            <person name="Alvarado L."/>
            <person name="Arachchi H.M."/>
            <person name="Berlin A.M."/>
            <person name="Chapman S.B."/>
            <person name="Gainer-Dewar J."/>
            <person name="Goldberg J."/>
            <person name="Griggs A."/>
            <person name="Gujja S."/>
            <person name="Hansen M."/>
            <person name="Howarth C."/>
            <person name="Imamovic A."/>
            <person name="Ireland A."/>
            <person name="Larimer J."/>
            <person name="McCowan C."/>
            <person name="Murphy C."/>
            <person name="Pearson M."/>
            <person name="Poon T.W."/>
            <person name="Priest M."/>
            <person name="Roberts A."/>
            <person name="Saif S."/>
            <person name="Shea T."/>
            <person name="Sisk P."/>
            <person name="Sykes S."/>
            <person name="Wortman J."/>
            <person name="Nusbaum C."/>
            <person name="Birren B."/>
        </authorList>
    </citation>
    <scope>NUCLEOTIDE SEQUENCE [LARGE SCALE GENOMIC DNA]</scope>
    <source>
        <strain evidence="3">ATCC 38817</strain>
    </source>
</reference>
<dbReference type="InterPro" id="IPR011990">
    <property type="entry name" value="TPR-like_helical_dom_sf"/>
</dbReference>
<dbReference type="Proteomes" id="UP000030693">
    <property type="component" value="Unassembled WGS sequence"/>
</dbReference>
<name>A0A058Z8T8_FONAL</name>
<dbReference type="PROSITE" id="PS50005">
    <property type="entry name" value="TPR"/>
    <property type="match status" value="1"/>
</dbReference>
<feature type="region of interest" description="Disordered" evidence="2">
    <location>
        <begin position="34"/>
        <end position="61"/>
    </location>
</feature>
<sequence>MSGPLCSSSSRPAYQSFAQGAAAATAESSLLALQAQQHPASKDVSRPTLIGGDPRPAAPIFESGPVASVSARPIAADLAVESFAERLNLGEANSQAHSAPAELLTSKTAPELLGPVDPRYQIPPQHLAALVPGPHHASQLPLAIGSSVPPELLQTHLRMLQAHQAQEAAMARYLEVPANPADITTLLHGPDSEVMDEDDFDPRVFDAELDGAFHMINNAHLGEDSDSQSVTDWDAFGEDLDPEIYGQMFSMDGLAALAGGRPLESLQPTAPTLDSTSIFSEPPNSYLFDSRNPFLEEGAHQAETARGAYQRALQLKREGNLSDATLAFEAAVSLLRREMEQTNDHSASSTIRLAWYWTSLGICHADNEKDQPSRSALEIASTFVCQSPLVNSVPEQSSIPIGWALAGLPLIISYVNSDSFDLAYMASTKWATARYGINLQKDNSAASDSPLPTLPPGLIASKEVLQNLGRVISGVAGLMDDASPDLSKQYLQRLVTPEDMGDLEEHWSSSADSSIVEAMAALCHLIGDFSSAVTYFTRAIELSPTKVRNLCLSVCLSLFLSCSSSFANTY</sequence>
<gene>
    <name evidence="3" type="ORF">H696_03075</name>
</gene>
<dbReference type="EMBL" id="KB932204">
    <property type="protein sequence ID" value="KCV70724.1"/>
    <property type="molecule type" value="Genomic_DNA"/>
</dbReference>
<evidence type="ECO:0000256" key="1">
    <source>
        <dbReference type="PROSITE-ProRule" id="PRU00339"/>
    </source>
</evidence>
<dbReference type="SUPFAM" id="SSF48452">
    <property type="entry name" value="TPR-like"/>
    <property type="match status" value="1"/>
</dbReference>
<feature type="repeat" description="TPR" evidence="1">
    <location>
        <begin position="513"/>
        <end position="546"/>
    </location>
</feature>
<protein>
    <submittedName>
        <fullName evidence="3">Uncharacterized protein</fullName>
    </submittedName>
</protein>
<dbReference type="OrthoDB" id="10006023at2759"/>
<organism evidence="3">
    <name type="scientific">Fonticula alba</name>
    <name type="common">Slime mold</name>
    <dbReference type="NCBI Taxonomy" id="691883"/>
    <lineage>
        <taxon>Eukaryota</taxon>
        <taxon>Rotosphaerida</taxon>
        <taxon>Fonticulaceae</taxon>
        <taxon>Fonticula</taxon>
    </lineage>
</organism>
<evidence type="ECO:0000313" key="3">
    <source>
        <dbReference type="EMBL" id="KCV70724.1"/>
    </source>
</evidence>